<comment type="caution">
    <text evidence="9">The sequence shown here is derived from an EMBL/GenBank/DDBJ whole genome shotgun (WGS) entry which is preliminary data.</text>
</comment>
<evidence type="ECO:0000256" key="3">
    <source>
        <dbReference type="ARBA" id="ARBA00023235"/>
    </source>
</evidence>
<sequence>MQRWKLTVEYDGRPFVGWQRQDNGPSVQQSVEEAVFRLSGETVRVHGSGRTDAGVHALGQVCHFDLAKEFTGLKLRDALNFHLKPAPIAVREVEAVDERFHARLTSIGRSYIYRIVNRRAPLALDAGRAWHVTRPLDAEAMHDAAQVLVGQHDFTSFRAALCQAKSPVKTLDRLAVERVDEEIRIHAAARSFLHHQVRNMVGSLELVGSGKWTADDLRAALEARDRSKAGPTCPPDGLYFVAARY</sequence>
<reference evidence="9 10" key="1">
    <citation type="submission" date="2018-12" db="EMBL/GenBank/DDBJ databases">
        <authorList>
            <person name="Yang Y."/>
        </authorList>
    </citation>
    <scope>NUCLEOTIDE SEQUENCE [LARGE SCALE GENOMIC DNA]</scope>
    <source>
        <strain evidence="9 10">L-25-5w-1</strain>
    </source>
</reference>
<dbReference type="HAMAP" id="MF_00171">
    <property type="entry name" value="TruA"/>
    <property type="match status" value="1"/>
</dbReference>
<dbReference type="AlphaFoldDB" id="A0A431VDR1"/>
<gene>
    <name evidence="4 9" type="primary">truA</name>
    <name evidence="9" type="ORF">EJ903_18770</name>
</gene>
<dbReference type="GO" id="GO:0031119">
    <property type="term" value="P:tRNA pseudouridine synthesis"/>
    <property type="evidence" value="ECO:0007669"/>
    <property type="project" value="UniProtKB-UniRule"/>
</dbReference>
<dbReference type="GO" id="GO:0003723">
    <property type="term" value="F:RNA binding"/>
    <property type="evidence" value="ECO:0007669"/>
    <property type="project" value="InterPro"/>
</dbReference>
<dbReference type="SUPFAM" id="SSF55120">
    <property type="entry name" value="Pseudouridine synthase"/>
    <property type="match status" value="1"/>
</dbReference>
<dbReference type="GO" id="GO:0160147">
    <property type="term" value="F:tRNA pseudouridine(38-40) synthase activity"/>
    <property type="evidence" value="ECO:0007669"/>
    <property type="project" value="UniProtKB-EC"/>
</dbReference>
<organism evidence="9 10">
    <name type="scientific">Azospirillum griseum</name>
    <dbReference type="NCBI Taxonomy" id="2496639"/>
    <lineage>
        <taxon>Bacteria</taxon>
        <taxon>Pseudomonadati</taxon>
        <taxon>Pseudomonadota</taxon>
        <taxon>Alphaproteobacteria</taxon>
        <taxon>Rhodospirillales</taxon>
        <taxon>Azospirillaceae</taxon>
        <taxon>Azospirillum</taxon>
    </lineage>
</organism>
<accession>A0A431VDR1</accession>
<keyword evidence="3 4" id="KW-0413">Isomerase</keyword>
<evidence type="ECO:0000259" key="8">
    <source>
        <dbReference type="Pfam" id="PF01416"/>
    </source>
</evidence>
<evidence type="ECO:0000313" key="10">
    <source>
        <dbReference type="Proteomes" id="UP000277007"/>
    </source>
</evidence>
<comment type="catalytic activity">
    <reaction evidence="4 7">
        <text>uridine(38/39/40) in tRNA = pseudouridine(38/39/40) in tRNA</text>
        <dbReference type="Rhea" id="RHEA:22376"/>
        <dbReference type="Rhea" id="RHEA-COMP:10085"/>
        <dbReference type="Rhea" id="RHEA-COMP:10087"/>
        <dbReference type="ChEBI" id="CHEBI:65314"/>
        <dbReference type="ChEBI" id="CHEBI:65315"/>
        <dbReference type="EC" id="5.4.99.12"/>
    </reaction>
</comment>
<dbReference type="Proteomes" id="UP000277007">
    <property type="component" value="Unassembled WGS sequence"/>
</dbReference>
<protein>
    <recommendedName>
        <fullName evidence="4">tRNA pseudouridine synthase A</fullName>
        <ecNumber evidence="4">5.4.99.12</ecNumber>
    </recommendedName>
    <alternativeName>
        <fullName evidence="4">tRNA pseudouridine(38-40) synthase</fullName>
    </alternativeName>
    <alternativeName>
        <fullName evidence="4">tRNA pseudouridylate synthase I</fullName>
    </alternativeName>
    <alternativeName>
        <fullName evidence="4">tRNA-uridine isomerase I</fullName>
    </alternativeName>
</protein>
<comment type="caution">
    <text evidence="4">Lacks conserved residue(s) required for the propagation of feature annotation.</text>
</comment>
<comment type="similarity">
    <text evidence="1 4 7">Belongs to the tRNA pseudouridine synthase TruA family.</text>
</comment>
<evidence type="ECO:0000256" key="5">
    <source>
        <dbReference type="PIRSR" id="PIRSR001430-1"/>
    </source>
</evidence>
<evidence type="ECO:0000256" key="6">
    <source>
        <dbReference type="PIRSR" id="PIRSR001430-2"/>
    </source>
</evidence>
<feature type="active site" description="Nucleophile" evidence="4 5">
    <location>
        <position position="52"/>
    </location>
</feature>
<dbReference type="FunFam" id="3.30.70.580:FF:000001">
    <property type="entry name" value="tRNA pseudouridine synthase A"/>
    <property type="match status" value="1"/>
</dbReference>
<keyword evidence="10" id="KW-1185">Reference proteome</keyword>
<dbReference type="Pfam" id="PF01416">
    <property type="entry name" value="PseudoU_synth_1"/>
    <property type="match status" value="2"/>
</dbReference>
<evidence type="ECO:0000256" key="2">
    <source>
        <dbReference type="ARBA" id="ARBA00022694"/>
    </source>
</evidence>
<feature type="domain" description="Pseudouridine synthase I TruA alpha/beta" evidence="8">
    <location>
        <begin position="8"/>
        <end position="103"/>
    </location>
</feature>
<dbReference type="Gene3D" id="3.30.70.580">
    <property type="entry name" value="Pseudouridine synthase I, catalytic domain, N-terminal subdomain"/>
    <property type="match status" value="1"/>
</dbReference>
<dbReference type="PANTHER" id="PTHR11142:SF0">
    <property type="entry name" value="TRNA PSEUDOURIDINE SYNTHASE-LIKE 1"/>
    <property type="match status" value="1"/>
</dbReference>
<dbReference type="InterPro" id="IPR020095">
    <property type="entry name" value="PsdUridine_synth_TruA_C"/>
</dbReference>
<dbReference type="EMBL" id="RXMA01000020">
    <property type="protein sequence ID" value="RTR17260.1"/>
    <property type="molecule type" value="Genomic_DNA"/>
</dbReference>
<dbReference type="EC" id="5.4.99.12" evidence="4"/>
<dbReference type="RefSeq" id="WP_126618303.1">
    <property type="nucleotide sequence ID" value="NZ_JBHUCY010000056.1"/>
</dbReference>
<dbReference type="InterPro" id="IPR001406">
    <property type="entry name" value="PsdUridine_synth_TruA"/>
</dbReference>
<feature type="domain" description="Pseudouridine synthase I TruA alpha/beta" evidence="8">
    <location>
        <begin position="144"/>
        <end position="245"/>
    </location>
</feature>
<dbReference type="InterPro" id="IPR020097">
    <property type="entry name" value="PsdUridine_synth_TruA_a/b_dom"/>
</dbReference>
<evidence type="ECO:0000313" key="9">
    <source>
        <dbReference type="EMBL" id="RTR17260.1"/>
    </source>
</evidence>
<dbReference type="PANTHER" id="PTHR11142">
    <property type="entry name" value="PSEUDOURIDYLATE SYNTHASE"/>
    <property type="match status" value="1"/>
</dbReference>
<dbReference type="CDD" id="cd02570">
    <property type="entry name" value="PseudoU_synth_EcTruA"/>
    <property type="match status" value="1"/>
</dbReference>
<dbReference type="InterPro" id="IPR020103">
    <property type="entry name" value="PsdUridine_synth_cat_dom_sf"/>
</dbReference>
<evidence type="ECO:0000256" key="7">
    <source>
        <dbReference type="RuleBase" id="RU003792"/>
    </source>
</evidence>
<dbReference type="PIRSF" id="PIRSF001430">
    <property type="entry name" value="tRNA_psdUrid_synth"/>
    <property type="match status" value="1"/>
</dbReference>
<keyword evidence="2 4" id="KW-0819">tRNA processing</keyword>
<dbReference type="InterPro" id="IPR020094">
    <property type="entry name" value="TruA/RsuA/RluB/E/F_N"/>
</dbReference>
<proteinExistence type="inferred from homology"/>
<dbReference type="NCBIfam" id="TIGR00071">
    <property type="entry name" value="hisT_truA"/>
    <property type="match status" value="1"/>
</dbReference>
<comment type="function">
    <text evidence="4">Formation of pseudouridine at positions 38, 39 and 40 in the anticodon stem and loop of transfer RNAs.</text>
</comment>
<feature type="binding site" evidence="4 6">
    <location>
        <position position="111"/>
    </location>
    <ligand>
        <name>substrate</name>
    </ligand>
</feature>
<evidence type="ECO:0000256" key="4">
    <source>
        <dbReference type="HAMAP-Rule" id="MF_00171"/>
    </source>
</evidence>
<dbReference type="Gene3D" id="3.30.70.660">
    <property type="entry name" value="Pseudouridine synthase I, catalytic domain, C-terminal subdomain"/>
    <property type="match status" value="1"/>
</dbReference>
<name>A0A431VDR1_9PROT</name>
<evidence type="ECO:0000256" key="1">
    <source>
        <dbReference type="ARBA" id="ARBA00009375"/>
    </source>
</evidence>
<dbReference type="OrthoDB" id="9811823at2"/>
<comment type="subunit">
    <text evidence="4">Homodimer.</text>
</comment>